<evidence type="ECO:0000256" key="1">
    <source>
        <dbReference type="ARBA" id="ARBA00010797"/>
    </source>
</evidence>
<dbReference type="AlphaFoldDB" id="A0A381YY95"/>
<dbReference type="GO" id="GO:0022625">
    <property type="term" value="C:cytosolic large ribosomal subunit"/>
    <property type="evidence" value="ECO:0007669"/>
    <property type="project" value="TreeGrafter"/>
</dbReference>
<dbReference type="NCBIfam" id="TIGR00062">
    <property type="entry name" value="L27"/>
    <property type="match status" value="1"/>
</dbReference>
<sequence>KEKGNRIMAHKKGVGSSRNGRDSNAKRLGIKVTDGQSILAGGIILRQRGTKTHPGLNVKRAGDDTLFSTADGVVKFSQKGKTRKIVNVLPVE</sequence>
<feature type="non-terminal residue" evidence="5">
    <location>
        <position position="1"/>
    </location>
</feature>
<gene>
    <name evidence="5" type="ORF">METZ01_LOCUS134774</name>
</gene>
<protein>
    <recommendedName>
        <fullName evidence="6">Ribosomal protein L27</fullName>
    </recommendedName>
</protein>
<evidence type="ECO:0000256" key="3">
    <source>
        <dbReference type="ARBA" id="ARBA00023274"/>
    </source>
</evidence>
<dbReference type="EMBL" id="UINC01019354">
    <property type="protein sequence ID" value="SVA81920.1"/>
    <property type="molecule type" value="Genomic_DNA"/>
</dbReference>
<dbReference type="InterPro" id="IPR018261">
    <property type="entry name" value="Ribosomal_bL27_CS"/>
</dbReference>
<dbReference type="GO" id="GO:0006412">
    <property type="term" value="P:translation"/>
    <property type="evidence" value="ECO:0007669"/>
    <property type="project" value="InterPro"/>
</dbReference>
<dbReference type="HAMAP" id="MF_00539">
    <property type="entry name" value="Ribosomal_bL27"/>
    <property type="match status" value="1"/>
</dbReference>
<evidence type="ECO:0000256" key="2">
    <source>
        <dbReference type="ARBA" id="ARBA00022980"/>
    </source>
</evidence>
<organism evidence="5">
    <name type="scientific">marine metagenome</name>
    <dbReference type="NCBI Taxonomy" id="408172"/>
    <lineage>
        <taxon>unclassified sequences</taxon>
        <taxon>metagenomes</taxon>
        <taxon>ecological metagenomes</taxon>
    </lineage>
</organism>
<evidence type="ECO:0008006" key="6">
    <source>
        <dbReference type="Google" id="ProtNLM"/>
    </source>
</evidence>
<keyword evidence="2" id="KW-0689">Ribosomal protein</keyword>
<dbReference type="Pfam" id="PF01016">
    <property type="entry name" value="Ribosomal_L27"/>
    <property type="match status" value="1"/>
</dbReference>
<dbReference type="SUPFAM" id="SSF110324">
    <property type="entry name" value="Ribosomal L27 protein-like"/>
    <property type="match status" value="1"/>
</dbReference>
<dbReference type="PROSITE" id="PS00831">
    <property type="entry name" value="RIBOSOMAL_L27"/>
    <property type="match status" value="1"/>
</dbReference>
<comment type="similarity">
    <text evidence="1">Belongs to the bacterial ribosomal protein bL27 family.</text>
</comment>
<proteinExistence type="inferred from homology"/>
<dbReference type="InterPro" id="IPR001684">
    <property type="entry name" value="Ribosomal_bL27"/>
</dbReference>
<dbReference type="GO" id="GO:0003735">
    <property type="term" value="F:structural constituent of ribosome"/>
    <property type="evidence" value="ECO:0007669"/>
    <property type="project" value="InterPro"/>
</dbReference>
<feature type="region of interest" description="Disordered" evidence="4">
    <location>
        <begin position="1"/>
        <end position="25"/>
    </location>
</feature>
<accession>A0A381YY95</accession>
<dbReference type="PANTHER" id="PTHR15893">
    <property type="entry name" value="RIBOSOMAL PROTEIN L27"/>
    <property type="match status" value="1"/>
</dbReference>
<dbReference type="FunFam" id="2.40.50.100:FF:000004">
    <property type="entry name" value="50S ribosomal protein L27"/>
    <property type="match status" value="1"/>
</dbReference>
<keyword evidence="3" id="KW-0687">Ribonucleoprotein</keyword>
<dbReference type="PRINTS" id="PR00063">
    <property type="entry name" value="RIBOSOMALL27"/>
</dbReference>
<dbReference type="Gene3D" id="2.40.50.100">
    <property type="match status" value="1"/>
</dbReference>
<evidence type="ECO:0000313" key="5">
    <source>
        <dbReference type="EMBL" id="SVA81920.1"/>
    </source>
</evidence>
<evidence type="ECO:0000256" key="4">
    <source>
        <dbReference type="SAM" id="MobiDB-lite"/>
    </source>
</evidence>
<name>A0A381YY95_9ZZZZ</name>
<dbReference type="PANTHER" id="PTHR15893:SF0">
    <property type="entry name" value="LARGE RIBOSOMAL SUBUNIT PROTEIN BL27M"/>
    <property type="match status" value="1"/>
</dbReference>
<reference evidence="5" key="1">
    <citation type="submission" date="2018-05" db="EMBL/GenBank/DDBJ databases">
        <authorList>
            <person name="Lanie J.A."/>
            <person name="Ng W.-L."/>
            <person name="Kazmierczak K.M."/>
            <person name="Andrzejewski T.M."/>
            <person name="Davidsen T.M."/>
            <person name="Wayne K.J."/>
            <person name="Tettelin H."/>
            <person name="Glass J.I."/>
            <person name="Rusch D."/>
            <person name="Podicherti R."/>
            <person name="Tsui H.-C.T."/>
            <person name="Winkler M.E."/>
        </authorList>
    </citation>
    <scope>NUCLEOTIDE SEQUENCE</scope>
</reference>